<proteinExistence type="predicted"/>
<evidence type="ECO:0000313" key="2">
    <source>
        <dbReference type="Proteomes" id="UP001147760"/>
    </source>
</evidence>
<protein>
    <submittedName>
        <fullName evidence="1">Uncharacterized protein</fullName>
    </submittedName>
</protein>
<keyword evidence="2" id="KW-1185">Reference proteome</keyword>
<dbReference type="Proteomes" id="UP001147760">
    <property type="component" value="Unassembled WGS sequence"/>
</dbReference>
<dbReference type="AlphaFoldDB" id="A0A9X0BG27"/>
<reference evidence="1" key="1">
    <citation type="submission" date="2022-12" db="EMBL/GenBank/DDBJ databases">
        <authorList>
            <person name="Petersen C."/>
        </authorList>
    </citation>
    <scope>NUCLEOTIDE SEQUENCE</scope>
    <source>
        <strain evidence="1">IBT 17660</strain>
    </source>
</reference>
<accession>A0A9X0BG27</accession>
<comment type="caution">
    <text evidence="1">The sequence shown here is derived from an EMBL/GenBank/DDBJ whole genome shotgun (WGS) entry which is preliminary data.</text>
</comment>
<gene>
    <name evidence="1" type="ORF">N7530_011844</name>
</gene>
<reference evidence="1" key="2">
    <citation type="journal article" date="2023" name="IMA Fungus">
        <title>Comparative genomic study of the Penicillium genus elucidates a diverse pangenome and 15 lateral gene transfer events.</title>
        <authorList>
            <person name="Petersen C."/>
            <person name="Sorensen T."/>
            <person name="Nielsen M.R."/>
            <person name="Sondergaard T.E."/>
            <person name="Sorensen J.L."/>
            <person name="Fitzpatrick D.A."/>
            <person name="Frisvad J.C."/>
            <person name="Nielsen K.L."/>
        </authorList>
    </citation>
    <scope>NUCLEOTIDE SEQUENCE</scope>
    <source>
        <strain evidence="1">IBT 17660</strain>
    </source>
</reference>
<evidence type="ECO:0000313" key="1">
    <source>
        <dbReference type="EMBL" id="KAJ5456570.1"/>
    </source>
</evidence>
<dbReference type="EMBL" id="JAPWDO010000009">
    <property type="protein sequence ID" value="KAJ5456570.1"/>
    <property type="molecule type" value="Genomic_DNA"/>
</dbReference>
<sequence length="101" mass="11053">MGQMEKCLSTYDAKSMAYDPQVTELRAETKDPKERVSAIETDFLQVPLCEILKSVGNNTATYRPSSPVGTAGRVAARVKVKIEVQTVNSQGLKARGHTIIK</sequence>
<organism evidence="1 2">
    <name type="scientific">Penicillium desertorum</name>
    <dbReference type="NCBI Taxonomy" id="1303715"/>
    <lineage>
        <taxon>Eukaryota</taxon>
        <taxon>Fungi</taxon>
        <taxon>Dikarya</taxon>
        <taxon>Ascomycota</taxon>
        <taxon>Pezizomycotina</taxon>
        <taxon>Eurotiomycetes</taxon>
        <taxon>Eurotiomycetidae</taxon>
        <taxon>Eurotiales</taxon>
        <taxon>Aspergillaceae</taxon>
        <taxon>Penicillium</taxon>
    </lineage>
</organism>
<name>A0A9X0BG27_9EURO</name>